<evidence type="ECO:0000256" key="1">
    <source>
        <dbReference type="SAM" id="MobiDB-lite"/>
    </source>
</evidence>
<dbReference type="InterPro" id="IPR045065">
    <property type="entry name" value="XPO1/5"/>
</dbReference>
<dbReference type="Pfam" id="PF18787">
    <property type="entry name" value="CRM1_repeat_3"/>
    <property type="match status" value="1"/>
</dbReference>
<dbReference type="GO" id="GO:0006611">
    <property type="term" value="P:protein export from nucleus"/>
    <property type="evidence" value="ECO:0007669"/>
    <property type="project" value="InterPro"/>
</dbReference>
<evidence type="ECO:0000313" key="2">
    <source>
        <dbReference type="EMBL" id="ELQ75236.1"/>
    </source>
</evidence>
<name>L7JW29_TRAHO</name>
<dbReference type="STRING" id="72359.L7JW29"/>
<dbReference type="GO" id="GO:0000055">
    <property type="term" value="P:ribosomal large subunit export from nucleus"/>
    <property type="evidence" value="ECO:0007669"/>
    <property type="project" value="TreeGrafter"/>
</dbReference>
<feature type="compositionally biased region" description="Basic and acidic residues" evidence="1">
    <location>
        <begin position="340"/>
        <end position="370"/>
    </location>
</feature>
<feature type="compositionally biased region" description="Low complexity" evidence="1">
    <location>
        <begin position="394"/>
        <end position="409"/>
    </location>
</feature>
<dbReference type="InterPro" id="IPR016024">
    <property type="entry name" value="ARM-type_fold"/>
</dbReference>
<dbReference type="HOGENOM" id="CLU_443580_0_0_1"/>
<dbReference type="AlphaFoldDB" id="L7JW29"/>
<gene>
    <name evidence="2" type="ORF">THOM_1859</name>
</gene>
<dbReference type="InterPro" id="IPR041235">
    <property type="entry name" value="Exp1_repeat_2"/>
</dbReference>
<evidence type="ECO:0000313" key="3">
    <source>
        <dbReference type="Proteomes" id="UP000011185"/>
    </source>
</evidence>
<accession>L7JW29</accession>
<organism evidence="2 3">
    <name type="scientific">Trachipleistophora hominis</name>
    <name type="common">Microsporidian parasite</name>
    <dbReference type="NCBI Taxonomy" id="72359"/>
    <lineage>
        <taxon>Eukaryota</taxon>
        <taxon>Fungi</taxon>
        <taxon>Fungi incertae sedis</taxon>
        <taxon>Microsporidia</taxon>
        <taxon>Pleistophoridae</taxon>
        <taxon>Trachipleistophora</taxon>
    </lineage>
</organism>
<dbReference type="InterPro" id="IPR040485">
    <property type="entry name" value="XPO1_repeat_3"/>
</dbReference>
<dbReference type="Gene3D" id="1.25.10.10">
    <property type="entry name" value="Leucine-rich Repeat Variant"/>
    <property type="match status" value="2"/>
</dbReference>
<dbReference type="PANTHER" id="PTHR11223:SF2">
    <property type="entry name" value="EXPORTIN-1"/>
    <property type="match status" value="1"/>
</dbReference>
<dbReference type="OrthoDB" id="27218at2759"/>
<dbReference type="Proteomes" id="UP000011185">
    <property type="component" value="Unassembled WGS sequence"/>
</dbReference>
<feature type="region of interest" description="Disordered" evidence="1">
    <location>
        <begin position="389"/>
        <end position="409"/>
    </location>
</feature>
<dbReference type="GO" id="GO:0000056">
    <property type="term" value="P:ribosomal small subunit export from nucleus"/>
    <property type="evidence" value="ECO:0007669"/>
    <property type="project" value="TreeGrafter"/>
</dbReference>
<dbReference type="InParanoid" id="L7JW29"/>
<dbReference type="InterPro" id="IPR011989">
    <property type="entry name" value="ARM-like"/>
</dbReference>
<protein>
    <submittedName>
        <fullName evidence="2">Nuclear transport receptor CRM1/MSN5 (Importin beta superfamily)</fullName>
    </submittedName>
</protein>
<dbReference type="PANTHER" id="PTHR11223">
    <property type="entry name" value="EXPORTIN 1/5"/>
    <property type="match status" value="1"/>
</dbReference>
<proteinExistence type="predicted"/>
<dbReference type="SUPFAM" id="SSF48371">
    <property type="entry name" value="ARM repeat"/>
    <property type="match status" value="1"/>
</dbReference>
<reference evidence="2 3" key="1">
    <citation type="journal article" date="2012" name="PLoS Pathog.">
        <title>The genome of the obligate intracellular parasite Trachipleistophora hominis: new insights into microsporidian genome dynamics and reductive evolution.</title>
        <authorList>
            <person name="Heinz E."/>
            <person name="Williams T.A."/>
            <person name="Nakjang S."/>
            <person name="Noel C.J."/>
            <person name="Swan D.C."/>
            <person name="Goldberg A.V."/>
            <person name="Harris S.R."/>
            <person name="Weinmaier T."/>
            <person name="Markert S."/>
            <person name="Becher D."/>
            <person name="Bernhardt J."/>
            <person name="Dagan T."/>
            <person name="Hacker C."/>
            <person name="Lucocq J.M."/>
            <person name="Schweder T."/>
            <person name="Rattei T."/>
            <person name="Hall N."/>
            <person name="Hirt R.P."/>
            <person name="Embley T.M."/>
        </authorList>
    </citation>
    <scope>NUCLEOTIDE SEQUENCE [LARGE SCALE GENOMIC DNA]</scope>
</reference>
<dbReference type="EMBL" id="JH993981">
    <property type="protein sequence ID" value="ELQ75236.1"/>
    <property type="molecule type" value="Genomic_DNA"/>
</dbReference>
<dbReference type="GO" id="GO:0005737">
    <property type="term" value="C:cytoplasm"/>
    <property type="evidence" value="ECO:0007669"/>
    <property type="project" value="TreeGrafter"/>
</dbReference>
<dbReference type="GO" id="GO:0005049">
    <property type="term" value="F:nuclear export signal receptor activity"/>
    <property type="evidence" value="ECO:0007669"/>
    <property type="project" value="InterPro"/>
</dbReference>
<keyword evidence="3" id="KW-1185">Reference proteome</keyword>
<dbReference type="Pfam" id="PF18784">
    <property type="entry name" value="CRM1_repeat_2"/>
    <property type="match status" value="1"/>
</dbReference>
<keyword evidence="2" id="KW-0675">Receptor</keyword>
<dbReference type="GO" id="GO:0005634">
    <property type="term" value="C:nucleus"/>
    <property type="evidence" value="ECO:0007669"/>
    <property type="project" value="TreeGrafter"/>
</dbReference>
<feature type="region of interest" description="Disordered" evidence="1">
    <location>
        <begin position="331"/>
        <end position="376"/>
    </location>
</feature>
<sequence>MPRPIEVLIVENEDGEIVREKVEGTENLEFGRMMAYKAWQFAHTSPAYAKSHLLQILEGLFSTEDEMNTGTLNTMCWTVGCIQGALSAEDEDPFYVDVLKDLLTLCENRHRKEDKAIIASNIMYVVGKYYQFLRRNTNFLRTVAKKLFEFMREEYEGIKDMACDTLLMICEKVTMHDLQREFVAHVIDNVNEITALLHNYQKRVVYTSLLIVIRGSNDLIERLCAVLTCTSASTRDTCHYVKSHALVLKYYVSAAHAQRILALFNSADLYVKYDVLEYFAEYFRYVAVDERAFEMVRFFVELGPFDHRNLGVLSAFSARINAYEEDEDVSDDFDFNGESRSGRDRESRESSKGRESRSIGESSKGRDIDSTIRGGTIRSGNIRSAAVKGRDDYPINTNSPTNTNPFINSPTNKTIPPLVNAYFTAIVNSVLLPAMPRIKHSDEFSYAYYDLILHSINITFINKILLNDEFIETVYAGLCCQYNTASKCIKILRALYKTSEQHELVLFAERNALRTVENLIGVVLDRDKEYIFCECVLLLQHVLRSSDARDMLVELLCALQNVSREYVMLFVEGMVAIRDRRALFGHAKDFKVRVLEYFDECEYNDELELLKERIKL</sequence>
<dbReference type="VEuPathDB" id="MicrosporidiaDB:THOM_1859"/>